<dbReference type="GO" id="GO:0005829">
    <property type="term" value="C:cytosol"/>
    <property type="evidence" value="ECO:0007669"/>
    <property type="project" value="TreeGrafter"/>
</dbReference>
<accession>T0ZHE3</accession>
<dbReference type="InterPro" id="IPR005119">
    <property type="entry name" value="LysR_subst-bd"/>
</dbReference>
<proteinExistence type="predicted"/>
<evidence type="ECO:0000259" key="1">
    <source>
        <dbReference type="Pfam" id="PF03466"/>
    </source>
</evidence>
<dbReference type="EMBL" id="AUZX01015727">
    <property type="protein sequence ID" value="EQD28154.1"/>
    <property type="molecule type" value="Genomic_DNA"/>
</dbReference>
<feature type="domain" description="LysR substrate-binding" evidence="1">
    <location>
        <begin position="1"/>
        <end position="134"/>
    </location>
</feature>
<protein>
    <submittedName>
        <fullName evidence="2">LysR, substrate-binding domain protein</fullName>
    </submittedName>
</protein>
<evidence type="ECO:0000313" key="2">
    <source>
        <dbReference type="EMBL" id="EQD28154.1"/>
    </source>
</evidence>
<sequence length="142" mass="15799">RDQMGLIVSAHHPFARRAEISVAELRDVDLIIREEGSGTRRMLETALRSAGQELSSLRVIMELSSLRAIIAMVRHDVGVSVLSHMLASDPDDPNDAISFVPISELKLDRQIHLVSRNPDDQSAVARELVAMLRRDSTVRARP</sequence>
<gene>
    <name evidence="2" type="ORF">B1A_21277</name>
</gene>
<dbReference type="Pfam" id="PF03466">
    <property type="entry name" value="LysR_substrate"/>
    <property type="match status" value="1"/>
</dbReference>
<dbReference type="InterPro" id="IPR050950">
    <property type="entry name" value="HTH-type_LysR_regulators"/>
</dbReference>
<dbReference type="PANTHER" id="PTHR30419">
    <property type="entry name" value="HTH-TYPE TRANSCRIPTIONAL REGULATOR YBHD"/>
    <property type="match status" value="1"/>
</dbReference>
<organism evidence="2">
    <name type="scientific">mine drainage metagenome</name>
    <dbReference type="NCBI Taxonomy" id="410659"/>
    <lineage>
        <taxon>unclassified sequences</taxon>
        <taxon>metagenomes</taxon>
        <taxon>ecological metagenomes</taxon>
    </lineage>
</organism>
<name>T0ZHE3_9ZZZZ</name>
<dbReference type="Gene3D" id="3.40.190.290">
    <property type="match status" value="1"/>
</dbReference>
<dbReference type="AlphaFoldDB" id="T0ZHE3"/>
<reference evidence="2" key="2">
    <citation type="journal article" date="2014" name="ISME J.">
        <title>Microbial stratification in low pH oxic and suboxic macroscopic growths along an acid mine drainage.</title>
        <authorList>
            <person name="Mendez-Garcia C."/>
            <person name="Mesa V."/>
            <person name="Sprenger R.R."/>
            <person name="Richter M."/>
            <person name="Diez M.S."/>
            <person name="Solano J."/>
            <person name="Bargiela R."/>
            <person name="Golyshina O.V."/>
            <person name="Manteca A."/>
            <person name="Ramos J.L."/>
            <person name="Gallego J.R."/>
            <person name="Llorente I."/>
            <person name="Martins Dos Santos V.A."/>
            <person name="Jensen O.N."/>
            <person name="Pelaez A.I."/>
            <person name="Sanchez J."/>
            <person name="Ferrer M."/>
        </authorList>
    </citation>
    <scope>NUCLEOTIDE SEQUENCE</scope>
</reference>
<reference evidence="2" key="1">
    <citation type="submission" date="2013-08" db="EMBL/GenBank/DDBJ databases">
        <authorList>
            <person name="Mendez C."/>
            <person name="Richter M."/>
            <person name="Ferrer M."/>
            <person name="Sanchez J."/>
        </authorList>
    </citation>
    <scope>NUCLEOTIDE SEQUENCE</scope>
</reference>
<feature type="non-terminal residue" evidence="2">
    <location>
        <position position="1"/>
    </location>
</feature>
<dbReference type="SUPFAM" id="SSF53850">
    <property type="entry name" value="Periplasmic binding protein-like II"/>
    <property type="match status" value="1"/>
</dbReference>
<comment type="caution">
    <text evidence="2">The sequence shown here is derived from an EMBL/GenBank/DDBJ whole genome shotgun (WGS) entry which is preliminary data.</text>
</comment>
<dbReference type="GO" id="GO:0006355">
    <property type="term" value="P:regulation of DNA-templated transcription"/>
    <property type="evidence" value="ECO:0007669"/>
    <property type="project" value="TreeGrafter"/>
</dbReference>